<dbReference type="EMBL" id="BPQB01000065">
    <property type="protein sequence ID" value="GJE96928.1"/>
    <property type="molecule type" value="Genomic_DNA"/>
</dbReference>
<proteinExistence type="predicted"/>
<evidence type="ECO:0000256" key="1">
    <source>
        <dbReference type="SAM" id="MobiDB-lite"/>
    </source>
</evidence>
<accession>A0A9P3LJ57</accession>
<name>A0A9P3LJ57_9APHY</name>
<dbReference type="AlphaFoldDB" id="A0A9P3LJ57"/>
<evidence type="ECO:0000313" key="2">
    <source>
        <dbReference type="EMBL" id="GJE96928.1"/>
    </source>
</evidence>
<keyword evidence="3" id="KW-1185">Reference proteome</keyword>
<organism evidence="2 3">
    <name type="scientific">Phanerochaete sordida</name>
    <dbReference type="NCBI Taxonomy" id="48140"/>
    <lineage>
        <taxon>Eukaryota</taxon>
        <taxon>Fungi</taxon>
        <taxon>Dikarya</taxon>
        <taxon>Basidiomycota</taxon>
        <taxon>Agaricomycotina</taxon>
        <taxon>Agaricomycetes</taxon>
        <taxon>Polyporales</taxon>
        <taxon>Phanerochaetaceae</taxon>
        <taxon>Phanerochaete</taxon>
    </lineage>
</organism>
<sequence>MALGESSAALAPASVRELFPVNVGRPTTHTPACAASESLLAESQTIANPRSQVEVRPGASAAAARTESTVSLPTFHNATSL</sequence>
<feature type="region of interest" description="Disordered" evidence="1">
    <location>
        <begin position="52"/>
        <end position="81"/>
    </location>
</feature>
<reference evidence="2 3" key="1">
    <citation type="submission" date="2021-08" db="EMBL/GenBank/DDBJ databases">
        <title>Draft Genome Sequence of Phanerochaete sordida strain YK-624.</title>
        <authorList>
            <person name="Mori T."/>
            <person name="Dohra H."/>
            <person name="Suzuki T."/>
            <person name="Kawagishi H."/>
            <person name="Hirai H."/>
        </authorList>
    </citation>
    <scope>NUCLEOTIDE SEQUENCE [LARGE SCALE GENOMIC DNA]</scope>
    <source>
        <strain evidence="2 3">YK-624</strain>
    </source>
</reference>
<dbReference type="Proteomes" id="UP000703269">
    <property type="component" value="Unassembled WGS sequence"/>
</dbReference>
<feature type="compositionally biased region" description="Polar residues" evidence="1">
    <location>
        <begin position="66"/>
        <end position="81"/>
    </location>
</feature>
<evidence type="ECO:0000313" key="3">
    <source>
        <dbReference type="Proteomes" id="UP000703269"/>
    </source>
</evidence>
<comment type="caution">
    <text evidence="2">The sequence shown here is derived from an EMBL/GenBank/DDBJ whole genome shotgun (WGS) entry which is preliminary data.</text>
</comment>
<protein>
    <submittedName>
        <fullName evidence="2">Uncharacterized protein</fullName>
    </submittedName>
</protein>
<gene>
    <name evidence="2" type="ORF">PsYK624_131360</name>
</gene>